<organism evidence="1 2">
    <name type="scientific">Paramecium bursaria Chlorella virus NY2A</name>
    <name type="common">PBCV-NY2A</name>
    <dbReference type="NCBI Taxonomy" id="46021"/>
    <lineage>
        <taxon>Viruses</taxon>
        <taxon>Varidnaviria</taxon>
        <taxon>Bamfordvirae</taxon>
        <taxon>Nucleocytoviricota</taxon>
        <taxon>Megaviricetes</taxon>
        <taxon>Algavirales</taxon>
        <taxon>Phycodnaviridae</taxon>
        <taxon>Chlorovirus</taxon>
        <taxon>Chlorovirus americanus</taxon>
    </lineage>
</organism>
<evidence type="ECO:0000313" key="1">
    <source>
        <dbReference type="EMBL" id="ABT14577.1"/>
    </source>
</evidence>
<keyword evidence="2" id="KW-1185">Reference proteome</keyword>
<dbReference type="KEGG" id="vg:5658871"/>
<reference evidence="1 2" key="1">
    <citation type="journal article" date="2007" name="Virology">
        <title>Sequence and annotation of the 369-kb NY-2A and the 345-kb AR158 viruses that infect Chlorella NC64A.</title>
        <authorList>
            <person name="Fitzgerald L.A."/>
            <person name="Graves M.V."/>
            <person name="Li X."/>
            <person name="Feldblyum T."/>
            <person name="Nierman W.C."/>
            <person name="Van Etten J.L."/>
        </authorList>
    </citation>
    <scope>NUCLEOTIDE SEQUENCE [LARGE SCALE GENOMIC DNA]</scope>
    <source>
        <strain evidence="1 2">NY-2A</strain>
    </source>
</reference>
<evidence type="ECO:0000313" key="2">
    <source>
        <dbReference type="Proteomes" id="UP000202419"/>
    </source>
</evidence>
<dbReference type="Proteomes" id="UP000202419">
    <property type="component" value="Segment"/>
</dbReference>
<dbReference type="RefSeq" id="YP_001497374.1">
    <property type="nucleotide sequence ID" value="NC_009898.1"/>
</dbReference>
<protein>
    <submittedName>
        <fullName evidence="1">Uncharacterized protein b178L</fullName>
    </submittedName>
</protein>
<dbReference type="GeneID" id="5658871"/>
<accession>A7IW53</accession>
<name>A7IW53_PBCVN</name>
<organismHost>
    <name type="scientific">Chlorella</name>
    <dbReference type="NCBI Taxonomy" id="3071"/>
</organismHost>
<proteinExistence type="predicted"/>
<dbReference type="OrthoDB" id="36661at10239"/>
<sequence>MNLPEASKTVNSANPRLCANNPAFFMRIGSPFFGLLDEGASICDLSTPISFAMFATVFFPSEVISMSPI</sequence>
<dbReference type="EMBL" id="DQ491002">
    <property type="protein sequence ID" value="ABT14577.1"/>
    <property type="molecule type" value="Genomic_DNA"/>
</dbReference>
<gene>
    <name evidence="1" type="primary">b178L</name>
    <name evidence="1" type="ORF">NY2A_b178L</name>
</gene>